<dbReference type="InterPro" id="IPR051200">
    <property type="entry name" value="Host-pathogen_enzymatic-act"/>
</dbReference>
<accession>Q01S46</accession>
<proteinExistence type="predicted"/>
<evidence type="ECO:0000256" key="1">
    <source>
        <dbReference type="ARBA" id="ARBA00022801"/>
    </source>
</evidence>
<evidence type="ECO:0000256" key="2">
    <source>
        <dbReference type="SAM" id="MobiDB-lite"/>
    </source>
</evidence>
<dbReference type="InParanoid" id="Q01S46"/>
<dbReference type="PANTHER" id="PTHR47197">
    <property type="entry name" value="PROTEIN NIRF"/>
    <property type="match status" value="1"/>
</dbReference>
<dbReference type="InterPro" id="IPR017850">
    <property type="entry name" value="Alkaline_phosphatase_core_sf"/>
</dbReference>
<dbReference type="InterPro" id="IPR015943">
    <property type="entry name" value="WD40/YVTN_repeat-like_dom_sf"/>
</dbReference>
<reference evidence="3" key="1">
    <citation type="submission" date="2006-10" db="EMBL/GenBank/DDBJ databases">
        <title>Complete sequence of Solibacter usitatus Ellin6076.</title>
        <authorList>
            <consortium name="US DOE Joint Genome Institute"/>
            <person name="Copeland A."/>
            <person name="Lucas S."/>
            <person name="Lapidus A."/>
            <person name="Barry K."/>
            <person name="Detter J.C."/>
            <person name="Glavina del Rio T."/>
            <person name="Hammon N."/>
            <person name="Israni S."/>
            <person name="Dalin E."/>
            <person name="Tice H."/>
            <person name="Pitluck S."/>
            <person name="Thompson L.S."/>
            <person name="Brettin T."/>
            <person name="Bruce D."/>
            <person name="Han C."/>
            <person name="Tapia R."/>
            <person name="Gilna P."/>
            <person name="Schmutz J."/>
            <person name="Larimer F."/>
            <person name="Land M."/>
            <person name="Hauser L."/>
            <person name="Kyrpides N."/>
            <person name="Mikhailova N."/>
            <person name="Janssen P.H."/>
            <person name="Kuske C.R."/>
            <person name="Richardson P."/>
        </authorList>
    </citation>
    <scope>NUCLEOTIDE SEQUENCE</scope>
    <source>
        <strain evidence="3">Ellin6076</strain>
    </source>
</reference>
<dbReference type="InterPro" id="IPR011045">
    <property type="entry name" value="N2O_reductase_N"/>
</dbReference>
<dbReference type="OrthoDB" id="145213at2"/>
<dbReference type="AlphaFoldDB" id="Q01S46"/>
<dbReference type="Gene3D" id="2.130.10.10">
    <property type="entry name" value="YVTN repeat-like/Quinoprotein amine dehydrogenase"/>
    <property type="match status" value="3"/>
</dbReference>
<dbReference type="KEGG" id="sus:Acid_6602"/>
<dbReference type="HOGENOM" id="CLU_012789_0_0_0"/>
<evidence type="ECO:0000313" key="3">
    <source>
        <dbReference type="EMBL" id="ABJ87524.1"/>
    </source>
</evidence>
<protein>
    <submittedName>
        <fullName evidence="3">40-residue YVTN family beta-propeller repeat protein</fullName>
    </submittedName>
</protein>
<gene>
    <name evidence="3" type="ordered locus">Acid_6602</name>
</gene>
<dbReference type="InterPro" id="IPR019405">
    <property type="entry name" value="Lactonase_7-beta_prop"/>
</dbReference>
<organism evidence="3">
    <name type="scientific">Solibacter usitatus (strain Ellin6076)</name>
    <dbReference type="NCBI Taxonomy" id="234267"/>
    <lineage>
        <taxon>Bacteria</taxon>
        <taxon>Pseudomonadati</taxon>
        <taxon>Acidobacteriota</taxon>
        <taxon>Terriglobia</taxon>
        <taxon>Bryobacterales</taxon>
        <taxon>Solibacteraceae</taxon>
        <taxon>Candidatus Solibacter</taxon>
    </lineage>
</organism>
<sequence precursor="true">MSRVRNTPTHRIALVAAFLLLVALLSSQPSPREQVGPLPGGSFLLSSGWRVDPVGRQVPLDTFPMSSALSPDGKYLLVLNGGYKPPTVSVIDTASGSVTGSVPVTDGWLGLAFAPKGDMVYVGGGSQASVFEFAFANGKLIPARTFLTVPKEQRADADFVGDVALSPDGRLIFAASLYRDSITVINPQSGMVIAQFKTGRRPYRILFHPDGKSFFVSHWADGTVGQYDTAGGSLMGSPTRVGAHASDMVWHSGAAEAADGQPPAYTARIFVAAASTNNVFAVGVSPGKELTVVESINLAMTPRQPLGMTPSALGLSPDGKRLFVACSDANAAAVIDISQSLSRVEGFIPTGWYPTAVRPLAGGTLVVLNGKGLRSFPNAENGPNPSKRPSPVHAGEPAPLAVQFVGRMQTGTASWIDAFTPEQLNAWTAKTLANSAYTDAKLDIPNPLPKIEHVIYIVKENRTYDQVLGDMKEGNGDAKLVLFGENVTPNLHKLAREFVLLDNFYVNSDVSADGHNWTTAAIAPDYVQKMWPNKYANRRKLYDFEEQDPLSVPPAGYLWTNAVTAGVTVRNFGYMVNNRAGAKPGEPQITGVRDPVLARLTNPMYRGFDLDYPDVERVKVFLGELAENEKTGNMARLTVMRLGNDHTSGTAAGKVAPLAAAADNDYAVGMLVEGLSKSRFWNNTVILIVEDDAQNGPDHVDSHRSPGFVISSWTKRHTVDGTMYNTTSMLRTIEYLLGLRPMTSFDAGARPMSTVFLSQPNPAGYTAEKPRIALDERNPAATPAAARAAKLNFEEADENDDDEMNDILWRAIRKDAPPPPMRSIFGK</sequence>
<dbReference type="PANTHER" id="PTHR47197:SF3">
    <property type="entry name" value="DIHYDRO-HEME D1 DEHYDROGENASE"/>
    <property type="match status" value="1"/>
</dbReference>
<dbReference type="STRING" id="234267.Acid_6602"/>
<dbReference type="GO" id="GO:0016788">
    <property type="term" value="F:hydrolase activity, acting on ester bonds"/>
    <property type="evidence" value="ECO:0007669"/>
    <property type="project" value="InterPro"/>
</dbReference>
<dbReference type="InterPro" id="IPR007312">
    <property type="entry name" value="Phosphoesterase"/>
</dbReference>
<dbReference type="SUPFAM" id="SSF53649">
    <property type="entry name" value="Alkaline phosphatase-like"/>
    <property type="match status" value="1"/>
</dbReference>
<feature type="region of interest" description="Disordered" evidence="2">
    <location>
        <begin position="376"/>
        <end position="396"/>
    </location>
</feature>
<name>Q01S46_SOLUE</name>
<dbReference type="Pfam" id="PF10282">
    <property type="entry name" value="Lactonase"/>
    <property type="match status" value="1"/>
</dbReference>
<keyword evidence="1" id="KW-0378">Hydrolase</keyword>
<dbReference type="Pfam" id="PF04185">
    <property type="entry name" value="Phosphoesterase"/>
    <property type="match status" value="1"/>
</dbReference>
<dbReference type="SUPFAM" id="SSF50974">
    <property type="entry name" value="Nitrous oxide reductase, N-terminal domain"/>
    <property type="match status" value="1"/>
</dbReference>
<dbReference type="EMBL" id="CP000473">
    <property type="protein sequence ID" value="ABJ87524.1"/>
    <property type="molecule type" value="Genomic_DNA"/>
</dbReference>
<dbReference type="eggNOG" id="COG3391">
    <property type="taxonomic scope" value="Bacteria"/>
</dbReference>
<dbReference type="eggNOG" id="COG3511">
    <property type="taxonomic scope" value="Bacteria"/>
</dbReference>
<dbReference type="Gene3D" id="3.40.720.10">
    <property type="entry name" value="Alkaline Phosphatase, subunit A"/>
    <property type="match status" value="2"/>
</dbReference>